<comment type="subcellular location">
    <subcellularLocation>
        <location evidence="7">Cell membrane</location>
        <topology evidence="7">Peripheral membrane protein</topology>
        <orientation evidence="7">Cytoplasmic side</orientation>
    </subcellularLocation>
    <subcellularLocation>
        <location evidence="7">Bacterial flagellum basal body</location>
    </subcellularLocation>
</comment>
<dbReference type="AlphaFoldDB" id="A0A512HDC4"/>
<evidence type="ECO:0000313" key="9">
    <source>
        <dbReference type="EMBL" id="GEO83454.1"/>
    </source>
</evidence>
<protein>
    <recommendedName>
        <fullName evidence="2 7">Flagellar motor switch protein FliN</fullName>
    </recommendedName>
</protein>
<dbReference type="SUPFAM" id="SSF101801">
    <property type="entry name" value="Surface presentation of antigens (SPOA)"/>
    <property type="match status" value="1"/>
</dbReference>
<keyword evidence="6 7" id="KW-0472">Membrane</keyword>
<dbReference type="InterPro" id="IPR012826">
    <property type="entry name" value="FliN"/>
</dbReference>
<dbReference type="GO" id="GO:0009425">
    <property type="term" value="C:bacterial-type flagellum basal body"/>
    <property type="evidence" value="ECO:0007669"/>
    <property type="project" value="UniProtKB-SubCell"/>
</dbReference>
<dbReference type="InterPro" id="IPR001543">
    <property type="entry name" value="FliN-like_C"/>
</dbReference>
<dbReference type="GO" id="GO:0006935">
    <property type="term" value="P:chemotaxis"/>
    <property type="evidence" value="ECO:0007669"/>
    <property type="project" value="UniProtKB-KW"/>
</dbReference>
<proteinExistence type="inferred from homology"/>
<dbReference type="InterPro" id="IPR051469">
    <property type="entry name" value="FliN/MopA/SpaO"/>
</dbReference>
<comment type="function">
    <text evidence="7">FliN is one of three proteins (FliG, FliN, FliM) that form the rotor-mounted switch complex (C ring), located at the base of the basal body. This complex interacts with the CheY and CheZ chemotaxis proteins, in addition to contacting components of the motor that determine the direction of flagellar rotation.</text>
</comment>
<dbReference type="PANTHER" id="PTHR43484:SF1">
    <property type="entry name" value="FLAGELLAR MOTOR SWITCH PROTEIN FLIN"/>
    <property type="match status" value="1"/>
</dbReference>
<evidence type="ECO:0000256" key="6">
    <source>
        <dbReference type="ARBA" id="ARBA00023136"/>
    </source>
</evidence>
<keyword evidence="3 7" id="KW-1003">Cell membrane</keyword>
<keyword evidence="9" id="KW-0969">Cilium</keyword>
<evidence type="ECO:0000256" key="5">
    <source>
        <dbReference type="ARBA" id="ARBA00022779"/>
    </source>
</evidence>
<keyword evidence="9" id="KW-0282">Flagellum</keyword>
<evidence type="ECO:0000256" key="3">
    <source>
        <dbReference type="ARBA" id="ARBA00022475"/>
    </source>
</evidence>
<dbReference type="NCBIfam" id="TIGR02480">
    <property type="entry name" value="fliN"/>
    <property type="match status" value="1"/>
</dbReference>
<dbReference type="GO" id="GO:0005886">
    <property type="term" value="C:plasma membrane"/>
    <property type="evidence" value="ECO:0007669"/>
    <property type="project" value="UniProtKB-SubCell"/>
</dbReference>
<dbReference type="PRINTS" id="PR00956">
    <property type="entry name" value="FLGMOTORFLIN"/>
</dbReference>
<keyword evidence="10" id="KW-1185">Reference proteome</keyword>
<gene>
    <name evidence="9" type="primary">fliN</name>
    <name evidence="9" type="ORF">RNA01_03860</name>
</gene>
<dbReference type="Gene3D" id="2.30.330.10">
    <property type="entry name" value="SpoA-like"/>
    <property type="match status" value="1"/>
</dbReference>
<accession>A0A512HDC4</accession>
<evidence type="ECO:0000256" key="1">
    <source>
        <dbReference type="ARBA" id="ARBA00009226"/>
    </source>
</evidence>
<dbReference type="PANTHER" id="PTHR43484">
    <property type="match status" value="1"/>
</dbReference>
<name>A0A512HDC4_9HYPH</name>
<evidence type="ECO:0000256" key="4">
    <source>
        <dbReference type="ARBA" id="ARBA00022500"/>
    </source>
</evidence>
<keyword evidence="9" id="KW-0966">Cell projection</keyword>
<evidence type="ECO:0000256" key="7">
    <source>
        <dbReference type="RuleBase" id="RU362074"/>
    </source>
</evidence>
<organism evidence="9 10">
    <name type="scientific">Ciceribacter naphthalenivorans</name>
    <dbReference type="NCBI Taxonomy" id="1118451"/>
    <lineage>
        <taxon>Bacteria</taxon>
        <taxon>Pseudomonadati</taxon>
        <taxon>Pseudomonadota</taxon>
        <taxon>Alphaproteobacteria</taxon>
        <taxon>Hyphomicrobiales</taxon>
        <taxon>Rhizobiaceae</taxon>
        <taxon>Ciceribacter</taxon>
    </lineage>
</organism>
<comment type="similarity">
    <text evidence="1 7">Belongs to the FliN/MopA/SpaO family.</text>
</comment>
<reference evidence="9 10" key="1">
    <citation type="submission" date="2019-07" db="EMBL/GenBank/DDBJ databases">
        <title>Whole genome shotgun sequence of Rhizobium naphthalenivorans NBRC 107585.</title>
        <authorList>
            <person name="Hosoyama A."/>
            <person name="Uohara A."/>
            <person name="Ohji S."/>
            <person name="Ichikawa N."/>
        </authorList>
    </citation>
    <scope>NUCLEOTIDE SEQUENCE [LARGE SCALE GENOMIC DNA]</scope>
    <source>
        <strain evidence="9 10">NBRC 107585</strain>
    </source>
</reference>
<dbReference type="InterPro" id="IPR001172">
    <property type="entry name" value="FliN_T3SS_HrcQb"/>
</dbReference>
<dbReference type="InterPro" id="IPR036429">
    <property type="entry name" value="SpoA-like_sf"/>
</dbReference>
<dbReference type="EMBL" id="BJZP01000002">
    <property type="protein sequence ID" value="GEO83454.1"/>
    <property type="molecule type" value="Genomic_DNA"/>
</dbReference>
<evidence type="ECO:0000259" key="8">
    <source>
        <dbReference type="Pfam" id="PF01052"/>
    </source>
</evidence>
<feature type="domain" description="Flagellar motor switch protein FliN-like C-terminal" evidence="8">
    <location>
        <begin position="141"/>
        <end position="212"/>
    </location>
</feature>
<evidence type="ECO:0000313" key="10">
    <source>
        <dbReference type="Proteomes" id="UP000321717"/>
    </source>
</evidence>
<keyword evidence="4 7" id="KW-0145">Chemotaxis</keyword>
<keyword evidence="5 7" id="KW-0283">Flagellar rotation</keyword>
<sequence>MAARQVEASFNGNNHFMATKKTPNLEDDALAMPGSDTDFDQAIDDLRGVLKNDAEGTLPDVGSDFGGGLGDDFAMGDVKSDPLSDFGGDFGGGGALSGPSTDFGGGETFGETSFGDTSFGTTSSASPAEPGSALNANLGLIMDIPIDVQIVLGSSRMQVSGLMNLEEGAIIALDKKIGEPVEIMVNGRRIARGEITVLENDDTRFGVKLIEVMGSKMS</sequence>
<keyword evidence="7" id="KW-0975">Bacterial flagellum</keyword>
<dbReference type="Pfam" id="PF01052">
    <property type="entry name" value="FliMN_C"/>
    <property type="match status" value="1"/>
</dbReference>
<dbReference type="Proteomes" id="UP000321717">
    <property type="component" value="Unassembled WGS sequence"/>
</dbReference>
<evidence type="ECO:0000256" key="2">
    <source>
        <dbReference type="ARBA" id="ARBA00021897"/>
    </source>
</evidence>
<dbReference type="GO" id="GO:0003774">
    <property type="term" value="F:cytoskeletal motor activity"/>
    <property type="evidence" value="ECO:0007669"/>
    <property type="project" value="UniProtKB-UniRule"/>
</dbReference>
<dbReference type="GO" id="GO:0071973">
    <property type="term" value="P:bacterial-type flagellum-dependent cell motility"/>
    <property type="evidence" value="ECO:0007669"/>
    <property type="project" value="UniProtKB-UniRule"/>
</dbReference>
<comment type="caution">
    <text evidence="9">The sequence shown here is derived from an EMBL/GenBank/DDBJ whole genome shotgun (WGS) entry which is preliminary data.</text>
</comment>